<name>A0ABQ3X4I5_9ACTN</name>
<dbReference type="RefSeq" id="WP_203794347.1">
    <property type="nucleotide sequence ID" value="NZ_BAAAQE010000016.1"/>
</dbReference>
<evidence type="ECO:0000313" key="1">
    <source>
        <dbReference type="EMBL" id="GID53436.1"/>
    </source>
</evidence>
<comment type="caution">
    <text evidence="1">The sequence shown here is derived from an EMBL/GenBank/DDBJ whole genome shotgun (WGS) entry which is preliminary data.</text>
</comment>
<protein>
    <recommendedName>
        <fullName evidence="3">DUF427 domain-containing protein</fullName>
    </recommendedName>
</protein>
<dbReference type="Proteomes" id="UP000612282">
    <property type="component" value="Unassembled WGS sequence"/>
</dbReference>
<accession>A0ABQ3X4I5</accession>
<evidence type="ECO:0008006" key="3">
    <source>
        <dbReference type="Google" id="ProtNLM"/>
    </source>
</evidence>
<proteinExistence type="predicted"/>
<gene>
    <name evidence="1" type="ORF">Aco03nite_018400</name>
</gene>
<organism evidence="1 2">
    <name type="scientific">Actinoplanes couchii</name>
    <dbReference type="NCBI Taxonomy" id="403638"/>
    <lineage>
        <taxon>Bacteria</taxon>
        <taxon>Bacillati</taxon>
        <taxon>Actinomycetota</taxon>
        <taxon>Actinomycetes</taxon>
        <taxon>Micromonosporales</taxon>
        <taxon>Micromonosporaceae</taxon>
        <taxon>Actinoplanes</taxon>
    </lineage>
</organism>
<sequence length="219" mass="24741">MGYNTGFDGKIEIVPPLNPHEVEFLDRFAETRHVVRAEGPYAVYGNDARDQLSNEVSPEHPGFWCQWVPTASGDALIYNQEEKFYYSETWLAYLIDTFLRPGAAVTAERAEPVPGRFYPAAFEHFTFDHVLNGVIDAEGEEEDDLWRIEVRDNVVHVVRFAEAPGYDEIDPRSPGEWTGAEWAEYEARTLRNHVSVVSNGEIRPIGPAEENGFAPVEAP</sequence>
<reference evidence="1 2" key="1">
    <citation type="submission" date="2021-01" db="EMBL/GenBank/DDBJ databases">
        <title>Whole genome shotgun sequence of Actinoplanes couchii NBRC 106145.</title>
        <authorList>
            <person name="Komaki H."/>
            <person name="Tamura T."/>
        </authorList>
    </citation>
    <scope>NUCLEOTIDE SEQUENCE [LARGE SCALE GENOMIC DNA]</scope>
    <source>
        <strain evidence="1 2">NBRC 106145</strain>
    </source>
</reference>
<evidence type="ECO:0000313" key="2">
    <source>
        <dbReference type="Proteomes" id="UP000612282"/>
    </source>
</evidence>
<keyword evidence="2" id="KW-1185">Reference proteome</keyword>
<dbReference type="EMBL" id="BOMG01000028">
    <property type="protein sequence ID" value="GID53436.1"/>
    <property type="molecule type" value="Genomic_DNA"/>
</dbReference>